<organism evidence="1 2">
    <name type="scientific">Microlunatus kandeliicorticis</name>
    <dbReference type="NCBI Taxonomy" id="1759536"/>
    <lineage>
        <taxon>Bacteria</taxon>
        <taxon>Bacillati</taxon>
        <taxon>Actinomycetota</taxon>
        <taxon>Actinomycetes</taxon>
        <taxon>Propionibacteriales</taxon>
        <taxon>Propionibacteriaceae</taxon>
        <taxon>Microlunatus</taxon>
    </lineage>
</organism>
<proteinExistence type="predicted"/>
<dbReference type="Proteomes" id="UP000523079">
    <property type="component" value="Unassembled WGS sequence"/>
</dbReference>
<gene>
    <name evidence="1" type="ORF">FHX74_003114</name>
</gene>
<protein>
    <submittedName>
        <fullName evidence="1">Uncharacterized protein</fullName>
    </submittedName>
</protein>
<evidence type="ECO:0000313" key="1">
    <source>
        <dbReference type="EMBL" id="MBA8795478.1"/>
    </source>
</evidence>
<dbReference type="AlphaFoldDB" id="A0A7W3P6Z1"/>
<sequence length="181" mass="19176">MALTRRPGKPLRVLGGMFLMVGSVAVLLAVLTRFAGAWGVPYFSFTSDRGSGCVNTWTGFSCDRLSLAEVEWRADVDLPASTQVLSGRYVSTHDYTIDAILRTPKADAAAALEALQGSFGKCLDDRPAPTGAGGLKSLCVLADDLSDADSDDPGKSSRLYTVGTGLDRNGDRVTVLSVRSR</sequence>
<accession>A0A7W3P6Z1</accession>
<comment type="caution">
    <text evidence="1">The sequence shown here is derived from an EMBL/GenBank/DDBJ whole genome shotgun (WGS) entry which is preliminary data.</text>
</comment>
<evidence type="ECO:0000313" key="2">
    <source>
        <dbReference type="Proteomes" id="UP000523079"/>
    </source>
</evidence>
<keyword evidence="2" id="KW-1185">Reference proteome</keyword>
<dbReference type="RefSeq" id="WP_182561096.1">
    <property type="nucleotide sequence ID" value="NZ_JACGWT010000005.1"/>
</dbReference>
<name>A0A7W3P6Z1_9ACTN</name>
<dbReference type="EMBL" id="JACGWT010000005">
    <property type="protein sequence ID" value="MBA8795478.1"/>
    <property type="molecule type" value="Genomic_DNA"/>
</dbReference>
<reference evidence="1 2" key="1">
    <citation type="submission" date="2020-07" db="EMBL/GenBank/DDBJ databases">
        <title>Sequencing the genomes of 1000 actinobacteria strains.</title>
        <authorList>
            <person name="Klenk H.-P."/>
        </authorList>
    </citation>
    <scope>NUCLEOTIDE SEQUENCE [LARGE SCALE GENOMIC DNA]</scope>
    <source>
        <strain evidence="1 2">DSM 100723</strain>
    </source>
</reference>